<reference evidence="2" key="1">
    <citation type="submission" date="2021-06" db="EMBL/GenBank/DDBJ databases">
        <title>Parelaphostrongylus tenuis whole genome reference sequence.</title>
        <authorList>
            <person name="Garwood T.J."/>
            <person name="Larsen P.A."/>
            <person name="Fountain-Jones N.M."/>
            <person name="Garbe J.R."/>
            <person name="Macchietto M.G."/>
            <person name="Kania S.A."/>
            <person name="Gerhold R.W."/>
            <person name="Richards J.E."/>
            <person name="Wolf T.M."/>
        </authorList>
    </citation>
    <scope>NUCLEOTIDE SEQUENCE</scope>
    <source>
        <strain evidence="2">MNPRO001-30</strain>
        <tissue evidence="2">Meninges</tissue>
    </source>
</reference>
<organism evidence="2 3">
    <name type="scientific">Parelaphostrongylus tenuis</name>
    <name type="common">Meningeal worm</name>
    <dbReference type="NCBI Taxonomy" id="148309"/>
    <lineage>
        <taxon>Eukaryota</taxon>
        <taxon>Metazoa</taxon>
        <taxon>Ecdysozoa</taxon>
        <taxon>Nematoda</taxon>
        <taxon>Chromadorea</taxon>
        <taxon>Rhabditida</taxon>
        <taxon>Rhabditina</taxon>
        <taxon>Rhabditomorpha</taxon>
        <taxon>Strongyloidea</taxon>
        <taxon>Metastrongylidae</taxon>
        <taxon>Parelaphostrongylus</taxon>
    </lineage>
</organism>
<feature type="compositionally biased region" description="Polar residues" evidence="1">
    <location>
        <begin position="52"/>
        <end position="67"/>
    </location>
</feature>
<evidence type="ECO:0000313" key="2">
    <source>
        <dbReference type="EMBL" id="KAJ1347159.1"/>
    </source>
</evidence>
<accession>A0AAD5MN51</accession>
<feature type="region of interest" description="Disordered" evidence="1">
    <location>
        <begin position="1"/>
        <end position="110"/>
    </location>
</feature>
<comment type="caution">
    <text evidence="2">The sequence shown here is derived from an EMBL/GenBank/DDBJ whole genome shotgun (WGS) entry which is preliminary data.</text>
</comment>
<name>A0AAD5MN51_PARTN</name>
<protein>
    <submittedName>
        <fullName evidence="2">Uncharacterized protein</fullName>
    </submittedName>
</protein>
<keyword evidence="3" id="KW-1185">Reference proteome</keyword>
<dbReference type="Proteomes" id="UP001196413">
    <property type="component" value="Unassembled WGS sequence"/>
</dbReference>
<feature type="compositionally biased region" description="Polar residues" evidence="1">
    <location>
        <begin position="13"/>
        <end position="25"/>
    </location>
</feature>
<evidence type="ECO:0000313" key="3">
    <source>
        <dbReference type="Proteomes" id="UP001196413"/>
    </source>
</evidence>
<sequence>MTQYLREEHEQKSTQVIWESNTSIMDSPPDFSPNAPRPPTNFDDTNAYLASLQPSTTPASNVPTGQVSADGFGDTSGPQLSQKAPPAPSSVASTGQASSDGSEESGGFEKVDHDVLEEYGQQFVNQMQQALFGKPPEGGEVALNPRAIYREAY</sequence>
<evidence type="ECO:0000256" key="1">
    <source>
        <dbReference type="SAM" id="MobiDB-lite"/>
    </source>
</evidence>
<dbReference type="AlphaFoldDB" id="A0AAD5MN51"/>
<gene>
    <name evidence="2" type="ORF">KIN20_002154</name>
</gene>
<dbReference type="EMBL" id="JAHQIW010000280">
    <property type="protein sequence ID" value="KAJ1347159.1"/>
    <property type="molecule type" value="Genomic_DNA"/>
</dbReference>
<feature type="compositionally biased region" description="Basic and acidic residues" evidence="1">
    <location>
        <begin position="1"/>
        <end position="12"/>
    </location>
</feature>
<proteinExistence type="predicted"/>